<keyword evidence="3" id="KW-1185">Reference proteome</keyword>
<keyword evidence="1" id="KW-0472">Membrane</keyword>
<keyword evidence="1" id="KW-1133">Transmembrane helix</keyword>
<comment type="caution">
    <text evidence="2">The sequence shown here is derived from an EMBL/GenBank/DDBJ whole genome shotgun (WGS) entry which is preliminary data.</text>
</comment>
<organism evidence="2 3">
    <name type="scientific">Methylorubrum aminovorans</name>
    <dbReference type="NCBI Taxonomy" id="269069"/>
    <lineage>
        <taxon>Bacteria</taxon>
        <taxon>Pseudomonadati</taxon>
        <taxon>Pseudomonadota</taxon>
        <taxon>Alphaproteobacteria</taxon>
        <taxon>Hyphomicrobiales</taxon>
        <taxon>Methylobacteriaceae</taxon>
        <taxon>Methylorubrum</taxon>
    </lineage>
</organism>
<evidence type="ECO:0000256" key="1">
    <source>
        <dbReference type="SAM" id="Phobius"/>
    </source>
</evidence>
<proteinExistence type="predicted"/>
<sequence length="149" mass="15601">MASVLAILLFLPVPLLQGLGYTGTCTQNDIDPFLTGAVLSLPFGTASLGLAWRSRRRARSHPEAGASWLICLTSLVLACLGALVLLMNADLARDTLLFGRSPCGAEHSQAAFEPEHVVIGAVYGAMPLAVLVTALAAFRAARSATARRA</sequence>
<feature type="transmembrane region" description="Helical" evidence="1">
    <location>
        <begin position="117"/>
        <end position="138"/>
    </location>
</feature>
<feature type="transmembrane region" description="Helical" evidence="1">
    <location>
        <begin position="34"/>
        <end position="52"/>
    </location>
</feature>
<accession>A0ABQ4UH90</accession>
<gene>
    <name evidence="2" type="ORF">LNAOJCKE_3101</name>
</gene>
<protein>
    <submittedName>
        <fullName evidence="2">Uncharacterized protein</fullName>
    </submittedName>
</protein>
<keyword evidence="1" id="KW-0812">Transmembrane</keyword>
<dbReference type="EMBL" id="BPRC01000010">
    <property type="protein sequence ID" value="GJE65887.1"/>
    <property type="molecule type" value="Genomic_DNA"/>
</dbReference>
<feature type="transmembrane region" description="Helical" evidence="1">
    <location>
        <begin position="64"/>
        <end position="87"/>
    </location>
</feature>
<reference evidence="2" key="1">
    <citation type="journal article" date="2021" name="Front. Microbiol.">
        <title>Comprehensive Comparative Genomics and Phenotyping of Methylobacterium Species.</title>
        <authorList>
            <person name="Alessa O."/>
            <person name="Ogura Y."/>
            <person name="Fujitani Y."/>
            <person name="Takami H."/>
            <person name="Hayashi T."/>
            <person name="Sahin N."/>
            <person name="Tani A."/>
        </authorList>
    </citation>
    <scope>NUCLEOTIDE SEQUENCE</scope>
    <source>
        <strain evidence="2">NBRC 15686</strain>
    </source>
</reference>
<evidence type="ECO:0000313" key="2">
    <source>
        <dbReference type="EMBL" id="GJE65887.1"/>
    </source>
</evidence>
<dbReference type="RefSeq" id="WP_133089537.1">
    <property type="nucleotide sequence ID" value="NZ_BAAADH010000077.1"/>
</dbReference>
<evidence type="ECO:0000313" key="3">
    <source>
        <dbReference type="Proteomes" id="UP001055039"/>
    </source>
</evidence>
<name>A0ABQ4UH90_9HYPH</name>
<dbReference type="Proteomes" id="UP001055039">
    <property type="component" value="Unassembled WGS sequence"/>
</dbReference>
<reference evidence="2" key="2">
    <citation type="submission" date="2021-08" db="EMBL/GenBank/DDBJ databases">
        <authorList>
            <person name="Tani A."/>
            <person name="Ola A."/>
            <person name="Ogura Y."/>
            <person name="Katsura K."/>
            <person name="Hayashi T."/>
        </authorList>
    </citation>
    <scope>NUCLEOTIDE SEQUENCE</scope>
    <source>
        <strain evidence="2">NBRC 15686</strain>
    </source>
</reference>